<protein>
    <submittedName>
        <fullName evidence="1">Uncharacterized protein</fullName>
    </submittedName>
</protein>
<name>A0ABX9AH27_9ENTR</name>
<proteinExistence type="predicted"/>
<keyword evidence="2" id="KW-1185">Reference proteome</keyword>
<dbReference type="RefSeq" id="WP_222157282.1">
    <property type="nucleotide sequence ID" value="NZ_CP081864.1"/>
</dbReference>
<gene>
    <name evidence="1" type="ORF">K6K13_12200</name>
</gene>
<organism evidence="1 2">
    <name type="scientific">Symbiopectobacterium purcellii</name>
    <dbReference type="NCBI Taxonomy" id="2871826"/>
    <lineage>
        <taxon>Bacteria</taxon>
        <taxon>Pseudomonadati</taxon>
        <taxon>Pseudomonadota</taxon>
        <taxon>Gammaproteobacteria</taxon>
        <taxon>Enterobacterales</taxon>
        <taxon>Enterobacteriaceae</taxon>
    </lineage>
</organism>
<evidence type="ECO:0000313" key="1">
    <source>
        <dbReference type="EMBL" id="QZN94151.1"/>
    </source>
</evidence>
<reference evidence="1 2" key="1">
    <citation type="submission" date="2021-08" db="EMBL/GenBank/DDBJ databases">
        <title>Culture and genomic analysis of Symbiopectobacterium purcellii sp. nov. gen. nov., isolated from the leafhopper Empoasca decipiens.</title>
        <authorList>
            <person name="Nadal-Jimenez P."/>
            <person name="Siozios S."/>
            <person name="Halliday N."/>
            <person name="Camara M."/>
            <person name="Hurst G.D.D."/>
        </authorList>
    </citation>
    <scope>NUCLEOTIDE SEQUENCE [LARGE SCALE GENOMIC DNA]</scope>
    <source>
        <strain evidence="1 2">SyEd1</strain>
    </source>
</reference>
<sequence length="94" mass="10068">MSKHTPGPWKWWTSNSFRRLSGPDGKDGGVLCPTVSKSDGHPDLIVSKANMELIEAAPDLLEALEGALGWLNNGLAREHYDKAVAAIAKAKGES</sequence>
<dbReference type="Proteomes" id="UP000825886">
    <property type="component" value="Chromosome"/>
</dbReference>
<accession>A0ABX9AH27</accession>
<dbReference type="EMBL" id="CP081864">
    <property type="protein sequence ID" value="QZN94151.1"/>
    <property type="molecule type" value="Genomic_DNA"/>
</dbReference>
<evidence type="ECO:0000313" key="2">
    <source>
        <dbReference type="Proteomes" id="UP000825886"/>
    </source>
</evidence>